<evidence type="ECO:0000313" key="2">
    <source>
        <dbReference type="Proteomes" id="UP000597444"/>
    </source>
</evidence>
<proteinExistence type="predicted"/>
<dbReference type="InterPro" id="IPR014756">
    <property type="entry name" value="Ig_E-set"/>
</dbReference>
<protein>
    <recommendedName>
        <fullName evidence="3">Enterochelin esterase</fullName>
    </recommendedName>
</protein>
<dbReference type="PANTHER" id="PTHR48098:SF3">
    <property type="entry name" value="IRON(III) ENTEROBACTIN ESTERASE"/>
    <property type="match status" value="1"/>
</dbReference>
<dbReference type="RefSeq" id="WP_220204445.1">
    <property type="nucleotide sequence ID" value="NZ_BNJK01000001.1"/>
</dbReference>
<dbReference type="InterPro" id="IPR029058">
    <property type="entry name" value="AB_hydrolase_fold"/>
</dbReference>
<reference evidence="1" key="1">
    <citation type="submission" date="2020-10" db="EMBL/GenBank/DDBJ databases">
        <title>Taxonomic study of unclassified bacteria belonging to the class Ktedonobacteria.</title>
        <authorList>
            <person name="Yabe S."/>
            <person name="Wang C.M."/>
            <person name="Zheng Y."/>
            <person name="Sakai Y."/>
            <person name="Cavaletti L."/>
            <person name="Monciardini P."/>
            <person name="Donadio S."/>
        </authorList>
    </citation>
    <scope>NUCLEOTIDE SEQUENCE</scope>
    <source>
        <strain evidence="1">ID150040</strain>
    </source>
</reference>
<comment type="caution">
    <text evidence="1">The sequence shown here is derived from an EMBL/GenBank/DDBJ whole genome shotgun (WGS) entry which is preliminary data.</text>
</comment>
<accession>A0A8J3IJM3</accession>
<keyword evidence="2" id="KW-1185">Reference proteome</keyword>
<dbReference type="PANTHER" id="PTHR48098">
    <property type="entry name" value="ENTEROCHELIN ESTERASE-RELATED"/>
    <property type="match status" value="1"/>
</dbReference>
<evidence type="ECO:0008006" key="3">
    <source>
        <dbReference type="Google" id="ProtNLM"/>
    </source>
</evidence>
<dbReference type="SUPFAM" id="SSF53474">
    <property type="entry name" value="alpha/beta-Hydrolases"/>
    <property type="match status" value="1"/>
</dbReference>
<dbReference type="AlphaFoldDB" id="A0A8J3IJM3"/>
<dbReference type="InterPro" id="IPR050583">
    <property type="entry name" value="Mycobacterial_A85_antigen"/>
</dbReference>
<sequence length="416" mass="46630">MEALNGLWSPRLITLQEQLKEGGESALQAFWEQVFVQGTPLVEQPDEQVGKKEYLVTLLWGDPTDWEPGELTCALGGILNSRRMAHPLFHLDGSDIWYRTYRLPSQVRATYHFFLNGEPVSDYLSPLALFVPADPVSVYGGKEMQLAIVELPDATPDDRWSLRRPGIPQGHLQTQSFTSAIVGHDYSLSIYTPPGYRCGDGGPYPLLLFFDEWTYTHVIPLQVILDNLIAGGAIPPLVAALFGHTRREDRMHEMGFYEPFFTCVGQELLPWIWERYAVSRDPAQTTVVGASMGGIAAMYSGLRYPEIFGNIYSHTGSFQAGPPTERAYHRLGQAFRQRFATAQRFYLDVGMLERDEMGFGSPDGGPNALESNRMMRDVLRELGYEVHYAEYPGGHDLLWGAAPVADALKILIGKHE</sequence>
<evidence type="ECO:0000313" key="1">
    <source>
        <dbReference type="EMBL" id="GHO93673.1"/>
    </source>
</evidence>
<dbReference type="InterPro" id="IPR000801">
    <property type="entry name" value="Esterase-like"/>
</dbReference>
<dbReference type="Gene3D" id="3.40.50.1820">
    <property type="entry name" value="alpha/beta hydrolase"/>
    <property type="match status" value="1"/>
</dbReference>
<dbReference type="InterPro" id="IPR013783">
    <property type="entry name" value="Ig-like_fold"/>
</dbReference>
<dbReference type="Proteomes" id="UP000597444">
    <property type="component" value="Unassembled WGS sequence"/>
</dbReference>
<dbReference type="SUPFAM" id="SSF81296">
    <property type="entry name" value="E set domains"/>
    <property type="match status" value="1"/>
</dbReference>
<dbReference type="Pfam" id="PF00756">
    <property type="entry name" value="Esterase"/>
    <property type="match status" value="1"/>
</dbReference>
<gene>
    <name evidence="1" type="ORF">KSF_037210</name>
</gene>
<dbReference type="Gene3D" id="2.60.40.10">
    <property type="entry name" value="Immunoglobulins"/>
    <property type="match status" value="1"/>
</dbReference>
<dbReference type="EMBL" id="BNJK01000001">
    <property type="protein sequence ID" value="GHO93673.1"/>
    <property type="molecule type" value="Genomic_DNA"/>
</dbReference>
<organism evidence="1 2">
    <name type="scientific">Reticulibacter mediterranei</name>
    <dbReference type="NCBI Taxonomy" id="2778369"/>
    <lineage>
        <taxon>Bacteria</taxon>
        <taxon>Bacillati</taxon>
        <taxon>Chloroflexota</taxon>
        <taxon>Ktedonobacteria</taxon>
        <taxon>Ktedonobacterales</taxon>
        <taxon>Reticulibacteraceae</taxon>
        <taxon>Reticulibacter</taxon>
    </lineage>
</organism>
<name>A0A8J3IJM3_9CHLR</name>